<dbReference type="STRING" id="230819.A0A5C3KFZ0"/>
<dbReference type="Proteomes" id="UP000307440">
    <property type="component" value="Unassembled WGS sequence"/>
</dbReference>
<sequence>MSVPTPTTAANVDGSTPKPPGFFKSLGNTLAEWRTYLGVAIFFTASTLILGIICLSYLPPKKEPLMFGLGIVSILLALGTFAALCYFVQRAKDQIYGEHPHDPTFIDVLITLGIAVLFGLSALAQLKELPMRCYSGDNEDFKVLGQGVCSVLTTMGAISCLGALTMLLTILFIILAIREADRVSKLPPPVFPGGAERSVMRWLDRNDPFGATRARDPRRQNSYGA</sequence>
<accession>A0A5C3KFZ0</accession>
<keyword evidence="1" id="KW-0812">Transmembrane</keyword>
<feature type="transmembrane region" description="Helical" evidence="1">
    <location>
        <begin position="36"/>
        <end position="59"/>
    </location>
</feature>
<protein>
    <recommendedName>
        <fullName evidence="4">MARVEL domain-containing protein</fullName>
    </recommendedName>
</protein>
<dbReference type="OrthoDB" id="2916447at2759"/>
<keyword evidence="3" id="KW-1185">Reference proteome</keyword>
<gene>
    <name evidence="2" type="ORF">FA15DRAFT_674812</name>
</gene>
<dbReference type="AlphaFoldDB" id="A0A5C3KFZ0"/>
<keyword evidence="1" id="KW-0472">Membrane</keyword>
<evidence type="ECO:0000313" key="3">
    <source>
        <dbReference type="Proteomes" id="UP000307440"/>
    </source>
</evidence>
<dbReference type="EMBL" id="ML210365">
    <property type="protein sequence ID" value="TFK18991.1"/>
    <property type="molecule type" value="Genomic_DNA"/>
</dbReference>
<organism evidence="2 3">
    <name type="scientific">Coprinopsis marcescibilis</name>
    <name type="common">Agaric fungus</name>
    <name type="synonym">Psathyrella marcescibilis</name>
    <dbReference type="NCBI Taxonomy" id="230819"/>
    <lineage>
        <taxon>Eukaryota</taxon>
        <taxon>Fungi</taxon>
        <taxon>Dikarya</taxon>
        <taxon>Basidiomycota</taxon>
        <taxon>Agaricomycotina</taxon>
        <taxon>Agaricomycetes</taxon>
        <taxon>Agaricomycetidae</taxon>
        <taxon>Agaricales</taxon>
        <taxon>Agaricineae</taxon>
        <taxon>Psathyrellaceae</taxon>
        <taxon>Coprinopsis</taxon>
    </lineage>
</organism>
<keyword evidence="1" id="KW-1133">Transmembrane helix</keyword>
<evidence type="ECO:0000256" key="1">
    <source>
        <dbReference type="SAM" id="Phobius"/>
    </source>
</evidence>
<feature type="transmembrane region" description="Helical" evidence="1">
    <location>
        <begin position="104"/>
        <end position="124"/>
    </location>
</feature>
<proteinExistence type="predicted"/>
<evidence type="ECO:0000313" key="2">
    <source>
        <dbReference type="EMBL" id="TFK18991.1"/>
    </source>
</evidence>
<evidence type="ECO:0008006" key="4">
    <source>
        <dbReference type="Google" id="ProtNLM"/>
    </source>
</evidence>
<reference evidence="2 3" key="1">
    <citation type="journal article" date="2019" name="Nat. Ecol. Evol.">
        <title>Megaphylogeny resolves global patterns of mushroom evolution.</title>
        <authorList>
            <person name="Varga T."/>
            <person name="Krizsan K."/>
            <person name="Foldi C."/>
            <person name="Dima B."/>
            <person name="Sanchez-Garcia M."/>
            <person name="Sanchez-Ramirez S."/>
            <person name="Szollosi G.J."/>
            <person name="Szarkandi J.G."/>
            <person name="Papp V."/>
            <person name="Albert L."/>
            <person name="Andreopoulos W."/>
            <person name="Angelini C."/>
            <person name="Antonin V."/>
            <person name="Barry K.W."/>
            <person name="Bougher N.L."/>
            <person name="Buchanan P."/>
            <person name="Buyck B."/>
            <person name="Bense V."/>
            <person name="Catcheside P."/>
            <person name="Chovatia M."/>
            <person name="Cooper J."/>
            <person name="Damon W."/>
            <person name="Desjardin D."/>
            <person name="Finy P."/>
            <person name="Geml J."/>
            <person name="Haridas S."/>
            <person name="Hughes K."/>
            <person name="Justo A."/>
            <person name="Karasinski D."/>
            <person name="Kautmanova I."/>
            <person name="Kiss B."/>
            <person name="Kocsube S."/>
            <person name="Kotiranta H."/>
            <person name="LaButti K.M."/>
            <person name="Lechner B.E."/>
            <person name="Liimatainen K."/>
            <person name="Lipzen A."/>
            <person name="Lukacs Z."/>
            <person name="Mihaltcheva S."/>
            <person name="Morgado L.N."/>
            <person name="Niskanen T."/>
            <person name="Noordeloos M.E."/>
            <person name="Ohm R.A."/>
            <person name="Ortiz-Santana B."/>
            <person name="Ovrebo C."/>
            <person name="Racz N."/>
            <person name="Riley R."/>
            <person name="Savchenko A."/>
            <person name="Shiryaev A."/>
            <person name="Soop K."/>
            <person name="Spirin V."/>
            <person name="Szebenyi C."/>
            <person name="Tomsovsky M."/>
            <person name="Tulloss R.E."/>
            <person name="Uehling J."/>
            <person name="Grigoriev I.V."/>
            <person name="Vagvolgyi C."/>
            <person name="Papp T."/>
            <person name="Martin F.M."/>
            <person name="Miettinen O."/>
            <person name="Hibbett D.S."/>
            <person name="Nagy L.G."/>
        </authorList>
    </citation>
    <scope>NUCLEOTIDE SEQUENCE [LARGE SCALE GENOMIC DNA]</scope>
    <source>
        <strain evidence="2 3">CBS 121175</strain>
    </source>
</reference>
<feature type="transmembrane region" description="Helical" evidence="1">
    <location>
        <begin position="65"/>
        <end position="88"/>
    </location>
</feature>
<name>A0A5C3KFZ0_COPMA</name>
<feature type="transmembrane region" description="Helical" evidence="1">
    <location>
        <begin position="144"/>
        <end position="177"/>
    </location>
</feature>